<dbReference type="EMBL" id="CAFBPD010000190">
    <property type="protein sequence ID" value="CAB5015430.1"/>
    <property type="molecule type" value="Genomic_DNA"/>
</dbReference>
<accession>A0A6J7QCG4</accession>
<dbReference type="GO" id="GO:0015095">
    <property type="term" value="F:magnesium ion transmembrane transporter activity"/>
    <property type="evidence" value="ECO:0007669"/>
    <property type="project" value="InterPro"/>
</dbReference>
<sequence length="194" mass="21037">MLEAERAADVLEEMDPDDAADLISELPPEQARALLDRMEPDEADDIRRLLSYDDFSAGGMMTTEPIVLPADATVADALAHIRNKDLSPALASQVYVTRAPTETPTGKYLGVAHFQRLLREPPGTLVSSVLDTSFVPVGPDAPLSVVTRTFAAYNLVALPVVDENGRLIGAVTVDDVVDHMLPEDWRENDGDDRG</sequence>
<proteinExistence type="predicted"/>
<feature type="domain" description="CBS" evidence="1">
    <location>
        <begin position="130"/>
        <end position="190"/>
    </location>
</feature>
<dbReference type="AlphaFoldDB" id="A0A6J7QCG4"/>
<evidence type="ECO:0000259" key="1">
    <source>
        <dbReference type="PROSITE" id="PS51371"/>
    </source>
</evidence>
<dbReference type="PROSITE" id="PS51371">
    <property type="entry name" value="CBS"/>
    <property type="match status" value="2"/>
</dbReference>
<dbReference type="GO" id="GO:0016020">
    <property type="term" value="C:membrane"/>
    <property type="evidence" value="ECO:0007669"/>
    <property type="project" value="InterPro"/>
</dbReference>
<organism evidence="2">
    <name type="scientific">freshwater metagenome</name>
    <dbReference type="NCBI Taxonomy" id="449393"/>
    <lineage>
        <taxon>unclassified sequences</taxon>
        <taxon>metagenomes</taxon>
        <taxon>ecological metagenomes</taxon>
    </lineage>
</organism>
<feature type="domain" description="CBS" evidence="1">
    <location>
        <begin position="61"/>
        <end position="128"/>
    </location>
</feature>
<protein>
    <submittedName>
        <fullName evidence="2">Unannotated protein</fullName>
    </submittedName>
</protein>
<dbReference type="CDD" id="cd04606">
    <property type="entry name" value="CBS_pair_Mg_transporter"/>
    <property type="match status" value="1"/>
</dbReference>
<dbReference type="PANTHER" id="PTHR43773:SF1">
    <property type="entry name" value="MAGNESIUM TRANSPORTER MGTE"/>
    <property type="match status" value="1"/>
</dbReference>
<dbReference type="Pfam" id="PF00571">
    <property type="entry name" value="CBS"/>
    <property type="match status" value="2"/>
</dbReference>
<dbReference type="InterPro" id="IPR006668">
    <property type="entry name" value="Mg_transptr_MgtE_intracell_dom"/>
</dbReference>
<name>A0A6J7QCG4_9ZZZZ</name>
<dbReference type="SUPFAM" id="SSF54631">
    <property type="entry name" value="CBS-domain pair"/>
    <property type="match status" value="1"/>
</dbReference>
<evidence type="ECO:0000313" key="2">
    <source>
        <dbReference type="EMBL" id="CAB5015430.1"/>
    </source>
</evidence>
<dbReference type="Gene3D" id="3.10.580.10">
    <property type="entry name" value="CBS-domain"/>
    <property type="match status" value="1"/>
</dbReference>
<dbReference type="PANTHER" id="PTHR43773">
    <property type="entry name" value="MAGNESIUM TRANSPORTER MGTE"/>
    <property type="match status" value="1"/>
</dbReference>
<gene>
    <name evidence="2" type="ORF">UFOPK4061_01088</name>
</gene>
<dbReference type="SUPFAM" id="SSF158791">
    <property type="entry name" value="MgtE N-terminal domain-like"/>
    <property type="match status" value="1"/>
</dbReference>
<reference evidence="2" key="1">
    <citation type="submission" date="2020-05" db="EMBL/GenBank/DDBJ databases">
        <authorList>
            <person name="Chiriac C."/>
            <person name="Salcher M."/>
            <person name="Ghai R."/>
            <person name="Kavagutti S V."/>
        </authorList>
    </citation>
    <scope>NUCLEOTIDE SEQUENCE</scope>
</reference>
<dbReference type="InterPro" id="IPR006669">
    <property type="entry name" value="MgtE_transporter"/>
</dbReference>
<dbReference type="Pfam" id="PF03448">
    <property type="entry name" value="MgtE_N"/>
    <property type="match status" value="1"/>
</dbReference>
<dbReference type="InterPro" id="IPR046342">
    <property type="entry name" value="CBS_dom_sf"/>
</dbReference>
<dbReference type="Gene3D" id="1.25.60.10">
    <property type="entry name" value="MgtE N-terminal domain-like"/>
    <property type="match status" value="1"/>
</dbReference>
<dbReference type="InterPro" id="IPR038076">
    <property type="entry name" value="MgtE_N_sf"/>
</dbReference>
<dbReference type="InterPro" id="IPR000644">
    <property type="entry name" value="CBS_dom"/>
</dbReference>